<evidence type="ECO:0000313" key="2">
    <source>
        <dbReference type="Proteomes" id="UP001631969"/>
    </source>
</evidence>
<gene>
    <name evidence="1" type="ORF">ACI1P1_11545</name>
</gene>
<reference evidence="1" key="1">
    <citation type="submission" date="2024-12" db="EMBL/GenBank/DDBJ databases">
        <authorList>
            <person name="Wu N."/>
        </authorList>
    </citation>
    <scope>NUCLEOTIDE SEQUENCE</scope>
    <source>
        <strain evidence="1">P15</strain>
    </source>
</reference>
<protein>
    <submittedName>
        <fullName evidence="1">MFS transporter</fullName>
    </submittedName>
</protein>
<name>A0ACC7NX09_9BACL</name>
<keyword evidence="2" id="KW-1185">Reference proteome</keyword>
<accession>A0ACC7NX09</accession>
<sequence length="479" mass="50510">MNPSASPSGAGRSFSRWAVLANVSVGTFMATLDGSIANVALPTISHELAVPLHDVQWVLTAYLLTICATLPIMGKLSDLFGRSRVYNGGFLLFALGSALCAWSGTLTALILSRILQALGASCLMTNSQAIVAETFTAGDRGKAIGIVGTMVSLGSLTGPGIGGILVDHLGWPSIFWINVPIGIIGFAAGLVILPRSGDKKPQEPFDYTGSVLFMVGISALLYILSNAQEWGWMTGAVIAGGLASLVVLALFYYWERRTRYPMLDFTLYRNRTFAVGNIAALFSFIALFFINVMMPFYMQGVLGFSPEKTGYVMMVNPVFMAVVAPFSGWLSDRIGYKLLTTAGLGINALAFMLLNTLGTQESAWTVALHLALFGIGGGLFQSPNNSSIMGAVPKSKLGTAGGLNALVRNVGMVTGIALSVSLYSTRLNQLSGVRPEAEAMLGALHAVFWTAAGVCLVALAISARRISIRDAEPQAGAGA</sequence>
<evidence type="ECO:0000313" key="1">
    <source>
        <dbReference type="EMBL" id="MFM9328927.1"/>
    </source>
</evidence>
<proteinExistence type="predicted"/>
<dbReference type="EMBL" id="JBJURJ010000006">
    <property type="protein sequence ID" value="MFM9328927.1"/>
    <property type="molecule type" value="Genomic_DNA"/>
</dbReference>
<organism evidence="1 2">
    <name type="scientific">Paenibacillus mesotrionivorans</name>
    <dbReference type="NCBI Taxonomy" id="3160968"/>
    <lineage>
        <taxon>Bacteria</taxon>
        <taxon>Bacillati</taxon>
        <taxon>Bacillota</taxon>
        <taxon>Bacilli</taxon>
        <taxon>Bacillales</taxon>
        <taxon>Paenibacillaceae</taxon>
        <taxon>Paenibacillus</taxon>
    </lineage>
</organism>
<dbReference type="Proteomes" id="UP001631969">
    <property type="component" value="Unassembled WGS sequence"/>
</dbReference>
<comment type="caution">
    <text evidence="1">The sequence shown here is derived from an EMBL/GenBank/DDBJ whole genome shotgun (WGS) entry which is preliminary data.</text>
</comment>